<feature type="compositionally biased region" description="Polar residues" evidence="1">
    <location>
        <begin position="136"/>
        <end position="148"/>
    </location>
</feature>
<comment type="caution">
    <text evidence="2">The sequence shown here is derived from an EMBL/GenBank/DDBJ whole genome shotgun (WGS) entry which is preliminary data.</text>
</comment>
<gene>
    <name evidence="2" type="ORF">PAPYR_9784</name>
</gene>
<feature type="region of interest" description="Disordered" evidence="1">
    <location>
        <begin position="498"/>
        <end position="561"/>
    </location>
</feature>
<keyword evidence="3" id="KW-1185">Reference proteome</keyword>
<evidence type="ECO:0000313" key="2">
    <source>
        <dbReference type="EMBL" id="KAJ4455316.1"/>
    </source>
</evidence>
<feature type="compositionally biased region" description="Pro residues" evidence="1">
    <location>
        <begin position="1354"/>
        <end position="1365"/>
    </location>
</feature>
<dbReference type="EMBL" id="JAPMOS010000112">
    <property type="protein sequence ID" value="KAJ4455316.1"/>
    <property type="molecule type" value="Genomic_DNA"/>
</dbReference>
<proteinExistence type="predicted"/>
<feature type="compositionally biased region" description="Pro residues" evidence="1">
    <location>
        <begin position="608"/>
        <end position="642"/>
    </location>
</feature>
<feature type="region of interest" description="Disordered" evidence="1">
    <location>
        <begin position="782"/>
        <end position="806"/>
    </location>
</feature>
<dbReference type="PANTHER" id="PTHR24216">
    <property type="entry name" value="PAXILLIN-RELATED"/>
    <property type="match status" value="1"/>
</dbReference>
<protein>
    <submittedName>
        <fullName evidence="2">Uncharacterized protein</fullName>
    </submittedName>
</protein>
<feature type="compositionally biased region" description="Pro residues" evidence="1">
    <location>
        <begin position="1379"/>
        <end position="1392"/>
    </location>
</feature>
<feature type="region of interest" description="Disordered" evidence="1">
    <location>
        <begin position="595"/>
        <end position="656"/>
    </location>
</feature>
<feature type="compositionally biased region" description="Low complexity" evidence="1">
    <location>
        <begin position="794"/>
        <end position="803"/>
    </location>
</feature>
<dbReference type="PANTHER" id="PTHR24216:SF65">
    <property type="entry name" value="PAXILLIN-LIKE PROTEIN 1"/>
    <property type="match status" value="1"/>
</dbReference>
<feature type="compositionally biased region" description="Low complexity" evidence="1">
    <location>
        <begin position="1333"/>
        <end position="1353"/>
    </location>
</feature>
<feature type="region of interest" description="Disordered" evidence="1">
    <location>
        <begin position="136"/>
        <end position="215"/>
    </location>
</feature>
<evidence type="ECO:0000313" key="3">
    <source>
        <dbReference type="Proteomes" id="UP001141327"/>
    </source>
</evidence>
<feature type="region of interest" description="Disordered" evidence="1">
    <location>
        <begin position="1321"/>
        <end position="1392"/>
    </location>
</feature>
<feature type="compositionally biased region" description="Polar residues" evidence="1">
    <location>
        <begin position="162"/>
        <end position="171"/>
    </location>
</feature>
<name>A0ABQ8UA69_9EUKA</name>
<feature type="compositionally biased region" description="Pro residues" evidence="1">
    <location>
        <begin position="506"/>
        <end position="526"/>
    </location>
</feature>
<reference evidence="2" key="1">
    <citation type="journal article" date="2022" name="bioRxiv">
        <title>Genomics of Preaxostyla Flagellates Illuminates Evolutionary Transitions and the Path Towards Mitochondrial Loss.</title>
        <authorList>
            <person name="Novak L.V.F."/>
            <person name="Treitli S.C."/>
            <person name="Pyrih J."/>
            <person name="Halakuc P."/>
            <person name="Pipaliya S.V."/>
            <person name="Vacek V."/>
            <person name="Brzon O."/>
            <person name="Soukal P."/>
            <person name="Eme L."/>
            <person name="Dacks J.B."/>
            <person name="Karnkowska A."/>
            <person name="Elias M."/>
            <person name="Hampl V."/>
        </authorList>
    </citation>
    <scope>NUCLEOTIDE SEQUENCE</scope>
    <source>
        <strain evidence="2">RCP-MX</strain>
    </source>
</reference>
<feature type="region of interest" description="Disordered" evidence="1">
    <location>
        <begin position="288"/>
        <end position="334"/>
    </location>
</feature>
<feature type="compositionally biased region" description="Polar residues" evidence="1">
    <location>
        <begin position="197"/>
        <end position="208"/>
    </location>
</feature>
<organism evidence="2 3">
    <name type="scientific">Paratrimastix pyriformis</name>
    <dbReference type="NCBI Taxonomy" id="342808"/>
    <lineage>
        <taxon>Eukaryota</taxon>
        <taxon>Metamonada</taxon>
        <taxon>Preaxostyla</taxon>
        <taxon>Paratrimastigidae</taxon>
        <taxon>Paratrimastix</taxon>
    </lineage>
</organism>
<evidence type="ECO:0000256" key="1">
    <source>
        <dbReference type="SAM" id="MobiDB-lite"/>
    </source>
</evidence>
<sequence>MGLVFSPFSLQSSDDELGDEGLGEELIPVAADKRSTSVALINEYSLEDLQNLLEEYGIMKILRAKGIPRVHIELNTHDFFVHKMAMYAKKGDESSLVCYLCLRHSRTFGVTDFTAAYQHLGNHPELQKLMRETFGARSSMTPAPSETRGSGAGTVGPGSSPGPLSTASSPLSCALSPTMMGSPPAADVMMPGGCSARPSTTAGSTSSVGDIGPPASVVGAAESGPLVDAPLPGAVTMPVHPGTPPGLACSLGSFQSGSDLGTVDPTEPPAHQPHDFAQALATVQTSAVPRAAPEPQSPSRPATTGFLHRSPATPPTMGSTTPATPTGQPPPNEGTLDVVSIEWFLMQNPYAQFTPEKPRLPGQKHPGLGAGNQVLRLFKELSARKRRDLLYFHNAVFYREFHFLNPFTEATFRHMLGRLTPLIRQHGLAKISYALHCGCLVEEATGRPEEMVYPISRRARSYFASAEYRRRVEEHSRQALGQVEYRLVLDGLAPDIESFLGSQSPNAPPGPQAPAPSPSPAAPAAPPSGALLPPAAPTSQPLYPLQVAPPSPSGPGPCGLPGAGAGAGAGAGVTAGAPPGSPLMQFVNRAISFFSPRRRRDSITMDPAGPPSPARPAPQPTQQPPSPLPGGSLPGPPPPPPATAASPQRETGSGRSIRRTCMTKEMSSQPIDLPFGTVTRCSLDFAKPALNEILAMGNQMSPMFIEISDRLNAPHFLSLGAKSYSFNVIPASNNDHQSLFSQINPTEFSELGAVKARCMITDSSSATQQRKTDEVVARRTILDDDPTPVPPRIPSARPSSRGPDGSTQVLAALPAAFVKPTRQAMIHFLALATGAGLSQKKIDEKFGKAPEIPALLSTVRCRGPGPGLYRLRPECLRELEPDSWADYSSADRQRVRKLVAQARHEAEKQQKTAHLVLLGQISQGAVPPLEDVAFLDEDPADPPLPAGGGLATEEACQQLAAAYHRLFPLYQRLNAVLEENEKLFVELGEAYRTEAAPAGQTRLRGLIEQVHRDRFAAIQRFMRNMAIEDDDVFWYEPKASVSSAKWSHLIECHQEDDKSWLWVECHARACRGICFVFLGQPLTFAEMSIPSVSISCPECGQIALYSALGNLQHSCGAKFFSCLCPRCHQTGSWPHLGLLKCACGSSFYADICHSCRQVFTSDENLFPGVFQHQECGARFLALNCPQCKDIGHWEVSNRISSCKCGYRFFATNCQCGTHVSWPASAIPGIVTHRACGREYYIDSCQCREVVLWEKRTFPGLLKHSTCGASFVAAMCPQCRKVGMALLGGQIGHWRSFGRFRCECGRQFSLTEEMVAQLAQLHPQQAHHEAGEQAPASEGSPAAAPVGGPAGSPAPAAPVPAVPASPTPALADSALGTPQRPLPPPASPAPGRA</sequence>
<dbReference type="Proteomes" id="UP001141327">
    <property type="component" value="Unassembled WGS sequence"/>
</dbReference>
<accession>A0ABQ8UA69</accession>